<dbReference type="GO" id="GO:0005975">
    <property type="term" value="P:carbohydrate metabolic process"/>
    <property type="evidence" value="ECO:0007669"/>
    <property type="project" value="InterPro"/>
</dbReference>
<protein>
    <submittedName>
        <fullName evidence="3">Putative alpha-1,6-mannanase (GH76 family)</fullName>
    </submittedName>
</protein>
<feature type="region of interest" description="Disordered" evidence="1">
    <location>
        <begin position="1"/>
        <end position="25"/>
    </location>
</feature>
<dbReference type="PROSITE" id="PS51318">
    <property type="entry name" value="TAT"/>
    <property type="match status" value="1"/>
</dbReference>
<comment type="caution">
    <text evidence="3">The sequence shown here is derived from an EMBL/GenBank/DDBJ whole genome shotgun (WGS) entry which is preliminary data.</text>
</comment>
<organism evidence="3 4">
    <name type="scientific">Promicromonospora sukumoe</name>
    <dbReference type="NCBI Taxonomy" id="88382"/>
    <lineage>
        <taxon>Bacteria</taxon>
        <taxon>Bacillati</taxon>
        <taxon>Actinomycetota</taxon>
        <taxon>Actinomycetes</taxon>
        <taxon>Micrococcales</taxon>
        <taxon>Promicromonosporaceae</taxon>
        <taxon>Promicromonospora</taxon>
    </lineage>
</organism>
<reference evidence="3 4" key="1">
    <citation type="submission" date="2020-07" db="EMBL/GenBank/DDBJ databases">
        <title>Sequencing the genomes of 1000 actinobacteria strains.</title>
        <authorList>
            <person name="Klenk H.-P."/>
        </authorList>
    </citation>
    <scope>NUCLEOTIDE SEQUENCE [LARGE SCALE GENOMIC DNA]</scope>
    <source>
        <strain evidence="3 4">DSM 44121</strain>
    </source>
</reference>
<feature type="chain" id="PRO_5039364308" evidence="2">
    <location>
        <begin position="49"/>
        <end position="533"/>
    </location>
</feature>
<dbReference type="EMBL" id="JACGWV010000002">
    <property type="protein sequence ID" value="MBA8810778.1"/>
    <property type="molecule type" value="Genomic_DNA"/>
</dbReference>
<dbReference type="Gene3D" id="1.50.10.20">
    <property type="match status" value="1"/>
</dbReference>
<feature type="signal peptide" evidence="2">
    <location>
        <begin position="1"/>
        <end position="48"/>
    </location>
</feature>
<dbReference type="SUPFAM" id="SSF48208">
    <property type="entry name" value="Six-hairpin glycosidases"/>
    <property type="match status" value="1"/>
</dbReference>
<accession>A0A7W3PGA7</accession>
<gene>
    <name evidence="3" type="ORF">FHX71_004754</name>
</gene>
<evidence type="ECO:0000313" key="4">
    <source>
        <dbReference type="Proteomes" id="UP000540568"/>
    </source>
</evidence>
<dbReference type="PANTHER" id="PTHR47791:SF3">
    <property type="entry name" value="MEIOTICALLY UP-REGULATED GENE 191 PROTEIN"/>
    <property type="match status" value="1"/>
</dbReference>
<feature type="compositionally biased region" description="Basic residues" evidence="1">
    <location>
        <begin position="11"/>
        <end position="25"/>
    </location>
</feature>
<dbReference type="InterPro" id="IPR005198">
    <property type="entry name" value="Glyco_hydro_76"/>
</dbReference>
<dbReference type="PANTHER" id="PTHR47791">
    <property type="entry name" value="MEIOTICALLY UP-REGULATED GENE 191 PROTEIN"/>
    <property type="match status" value="1"/>
</dbReference>
<proteinExistence type="predicted"/>
<dbReference type="InterPro" id="IPR006311">
    <property type="entry name" value="TAT_signal"/>
</dbReference>
<keyword evidence="2" id="KW-0732">Signal</keyword>
<dbReference type="RefSeq" id="WP_220490247.1">
    <property type="nucleotide sequence ID" value="NZ_BAAATF010000017.1"/>
</dbReference>
<evidence type="ECO:0000256" key="1">
    <source>
        <dbReference type="SAM" id="MobiDB-lite"/>
    </source>
</evidence>
<dbReference type="InterPro" id="IPR008928">
    <property type="entry name" value="6-hairpin_glycosidase_sf"/>
</dbReference>
<name>A0A7W3PGA7_9MICO</name>
<dbReference type="Proteomes" id="UP000540568">
    <property type="component" value="Unassembled WGS sequence"/>
</dbReference>
<dbReference type="InterPro" id="IPR053169">
    <property type="entry name" value="MUG_Protein"/>
</dbReference>
<keyword evidence="4" id="KW-1185">Reference proteome</keyword>
<sequence>MTTLSEMPSHRTARRPGRLPGARPRRRAVGIAAAVAAACLLAVPLAPAPPAEADAAPAAATPVRTAPHNAAAAVRAAAAAEICDIHCDARDPGTAAGDRVPVTAAVHGRTLRLHVSDPDVMGWGSIEGGRPGDEVWLDRSFDGGKTWASGSRLGATTVPAGSTGWRTQMYNVDDWANAGVGALRACGKAGDRAEIACTGWARNDRNAGSRSTAAATALMMLWDRDTGLFETNGWWTGANALTAVIDNARISGMGSYRYAIAQTYDKNVNARDGQFRNEYLDDTGWWGLAWVAAYDLTGDSRYLSTARADADHMRAYWTTKCGGGVQWNTGIAYKNAITNELYVQLNAALHNRIPGDTTYLQRAQEGWDWFEASGMINSGNLVNDGLNDSCANNGEPTWTYNQGVVLGALTELHRATGDAELLETARDLADASTGSTYLNPGGILREVNEGEDCSSDGASFKGAYVRGLGRLNAYLADRPYGAYLDRQADAAYANDRDALGMYGPHWAGPLVRPATGHGCQQGALDLMNAAEAG</sequence>
<dbReference type="AlphaFoldDB" id="A0A7W3PGA7"/>
<dbReference type="Pfam" id="PF03663">
    <property type="entry name" value="Glyco_hydro_76"/>
    <property type="match status" value="1"/>
</dbReference>
<evidence type="ECO:0000313" key="3">
    <source>
        <dbReference type="EMBL" id="MBA8810778.1"/>
    </source>
</evidence>
<evidence type="ECO:0000256" key="2">
    <source>
        <dbReference type="SAM" id="SignalP"/>
    </source>
</evidence>